<dbReference type="AlphaFoldDB" id="A0A1Y1I591"/>
<proteinExistence type="inferred from homology"/>
<evidence type="ECO:0000313" key="5">
    <source>
        <dbReference type="Proteomes" id="UP000054558"/>
    </source>
</evidence>
<gene>
    <name evidence="4" type="ORF">KFL_001850060</name>
</gene>
<keyword evidence="2" id="KW-0378">Hydrolase</keyword>
<sequence length="386" mass="42493">MAASVPSDMDKQPELDQALNAAEKKVCAHLVDGVVPAQRLNLVAQSHSPGMPDSLFQNEGEVKEETFKYSWDECRRDIPALTSRVRILTWNTLADGLAQHGDFVKVPSKLLDWESRAPVLLRELEESGADVICLQEVNHFDDCFLPGLEKLGYSGRFQPKILSPSARFGYAADGVALFYKASRFEMRGYETLQFVDPNGDNMSQCALLCRLRDLQTGDQMLLATTHLKAKTGADNDATRAIQIKQLLKRIAALADSTVPVVLCGDFNCSPDSDVCAALRTHSLGLADAFAQPVASTSELWVDAESSAGNDSGNGRAGAPEGRAFTTWKFRPGGEKKDTIDYIWYRGLDLVRRRRLPTSEMIGPSALPSRRHPSDHIPVCCELAWPQ</sequence>
<dbReference type="GO" id="GO:0000175">
    <property type="term" value="F:3'-5'-RNA exonuclease activity"/>
    <property type="evidence" value="ECO:0000318"/>
    <property type="project" value="GO_Central"/>
</dbReference>
<dbReference type="GO" id="GO:0006139">
    <property type="term" value="P:nucleobase-containing compound metabolic process"/>
    <property type="evidence" value="ECO:0007669"/>
    <property type="project" value="UniProtKB-ARBA"/>
</dbReference>
<protein>
    <submittedName>
        <fullName evidence="4">CCR4-NOT transcription complex subunit 6</fullName>
    </submittedName>
</protein>
<organism evidence="4 5">
    <name type="scientific">Klebsormidium nitens</name>
    <name type="common">Green alga</name>
    <name type="synonym">Ulothrix nitens</name>
    <dbReference type="NCBI Taxonomy" id="105231"/>
    <lineage>
        <taxon>Eukaryota</taxon>
        <taxon>Viridiplantae</taxon>
        <taxon>Streptophyta</taxon>
        <taxon>Klebsormidiophyceae</taxon>
        <taxon>Klebsormidiales</taxon>
        <taxon>Klebsormidiaceae</taxon>
        <taxon>Klebsormidium</taxon>
    </lineage>
</organism>
<name>A0A1Y1I591_KLENI</name>
<reference evidence="4 5" key="1">
    <citation type="journal article" date="2014" name="Nat. Commun.">
        <title>Klebsormidium flaccidum genome reveals primary factors for plant terrestrial adaptation.</title>
        <authorList>
            <person name="Hori K."/>
            <person name="Maruyama F."/>
            <person name="Fujisawa T."/>
            <person name="Togashi T."/>
            <person name="Yamamoto N."/>
            <person name="Seo M."/>
            <person name="Sato S."/>
            <person name="Yamada T."/>
            <person name="Mori H."/>
            <person name="Tajima N."/>
            <person name="Moriyama T."/>
            <person name="Ikeuchi M."/>
            <person name="Watanabe M."/>
            <person name="Wada H."/>
            <person name="Kobayashi K."/>
            <person name="Saito M."/>
            <person name="Masuda T."/>
            <person name="Sasaki-Sekimoto Y."/>
            <person name="Mashiguchi K."/>
            <person name="Awai K."/>
            <person name="Shimojima M."/>
            <person name="Masuda S."/>
            <person name="Iwai M."/>
            <person name="Nobusawa T."/>
            <person name="Narise T."/>
            <person name="Kondo S."/>
            <person name="Saito H."/>
            <person name="Sato R."/>
            <person name="Murakawa M."/>
            <person name="Ihara Y."/>
            <person name="Oshima-Yamada Y."/>
            <person name="Ohtaka K."/>
            <person name="Satoh M."/>
            <person name="Sonobe K."/>
            <person name="Ishii M."/>
            <person name="Ohtani R."/>
            <person name="Kanamori-Sato M."/>
            <person name="Honoki R."/>
            <person name="Miyazaki D."/>
            <person name="Mochizuki H."/>
            <person name="Umetsu J."/>
            <person name="Higashi K."/>
            <person name="Shibata D."/>
            <person name="Kamiya Y."/>
            <person name="Sato N."/>
            <person name="Nakamura Y."/>
            <person name="Tabata S."/>
            <person name="Ida S."/>
            <person name="Kurokawa K."/>
            <person name="Ohta H."/>
        </authorList>
    </citation>
    <scope>NUCLEOTIDE SEQUENCE [LARGE SCALE GENOMIC DNA]</scope>
    <source>
        <strain evidence="4 5">NIES-2285</strain>
    </source>
</reference>
<evidence type="ECO:0000259" key="3">
    <source>
        <dbReference type="Pfam" id="PF03372"/>
    </source>
</evidence>
<evidence type="ECO:0000313" key="4">
    <source>
        <dbReference type="EMBL" id="GAQ84331.1"/>
    </source>
</evidence>
<dbReference type="InterPro" id="IPR005135">
    <property type="entry name" value="Endo/exonuclease/phosphatase"/>
</dbReference>
<dbReference type="Pfam" id="PF03372">
    <property type="entry name" value="Exo_endo_phos"/>
    <property type="match status" value="1"/>
</dbReference>
<keyword evidence="5" id="KW-1185">Reference proteome</keyword>
<dbReference type="OMA" id="CALFFDR"/>
<feature type="domain" description="Endonuclease/exonuclease/phosphatase" evidence="3">
    <location>
        <begin position="88"/>
        <end position="375"/>
    </location>
</feature>
<dbReference type="EMBL" id="DF237134">
    <property type="protein sequence ID" value="GAQ84331.1"/>
    <property type="molecule type" value="Genomic_DNA"/>
</dbReference>
<dbReference type="Proteomes" id="UP000054558">
    <property type="component" value="Unassembled WGS sequence"/>
</dbReference>
<dbReference type="PANTHER" id="PTHR12121">
    <property type="entry name" value="CARBON CATABOLITE REPRESSOR PROTEIN 4"/>
    <property type="match status" value="1"/>
</dbReference>
<dbReference type="InterPro" id="IPR050410">
    <property type="entry name" value="CCR4/nocturin_mRNA_transcr"/>
</dbReference>
<dbReference type="STRING" id="105231.A0A1Y1I591"/>
<dbReference type="SUPFAM" id="SSF56219">
    <property type="entry name" value="DNase I-like"/>
    <property type="match status" value="1"/>
</dbReference>
<dbReference type="Gene3D" id="3.60.10.10">
    <property type="entry name" value="Endonuclease/exonuclease/phosphatase"/>
    <property type="match status" value="1"/>
</dbReference>
<dbReference type="PANTHER" id="PTHR12121:SF45">
    <property type="entry name" value="NOCTURNIN"/>
    <property type="match status" value="1"/>
</dbReference>
<evidence type="ECO:0000256" key="1">
    <source>
        <dbReference type="ARBA" id="ARBA00010774"/>
    </source>
</evidence>
<comment type="similarity">
    <text evidence="1">Belongs to the CCR4/nocturin family.</text>
</comment>
<evidence type="ECO:0000256" key="2">
    <source>
        <dbReference type="ARBA" id="ARBA00022801"/>
    </source>
</evidence>
<dbReference type="InterPro" id="IPR036691">
    <property type="entry name" value="Endo/exonu/phosph_ase_sf"/>
</dbReference>
<dbReference type="OrthoDB" id="2866996at2759"/>
<accession>A0A1Y1I591</accession>